<dbReference type="Gene3D" id="3.40.960.10">
    <property type="entry name" value="VSR Endonuclease"/>
    <property type="match status" value="1"/>
</dbReference>
<keyword evidence="3" id="KW-0540">Nuclease</keyword>
<dbReference type="EMBL" id="QJJM01000017">
    <property type="protein sequence ID" value="PXW68464.1"/>
    <property type="molecule type" value="Genomic_DNA"/>
</dbReference>
<gene>
    <name evidence="3" type="ORF">C7451_11754</name>
</gene>
<reference evidence="3 4" key="1">
    <citation type="submission" date="2018-05" db="EMBL/GenBank/DDBJ databases">
        <title>Genomic Encyclopedia of Type Strains, Phase IV (KMG-IV): sequencing the most valuable type-strain genomes for metagenomic binning, comparative biology and taxonomic classification.</title>
        <authorList>
            <person name="Goeker M."/>
        </authorList>
    </citation>
    <scope>NUCLEOTIDE SEQUENCE [LARGE SCALE GENOMIC DNA]</scope>
    <source>
        <strain evidence="3 4">DSM 3183</strain>
    </source>
</reference>
<dbReference type="AlphaFoldDB" id="A0A2V3UPQ2"/>
<evidence type="ECO:0000256" key="1">
    <source>
        <dbReference type="SAM" id="MobiDB-lite"/>
    </source>
</evidence>
<name>A0A2V3UPQ2_9SPHN</name>
<dbReference type="SUPFAM" id="SSF52980">
    <property type="entry name" value="Restriction endonuclease-like"/>
    <property type="match status" value="1"/>
</dbReference>
<keyword evidence="4" id="KW-1185">Reference proteome</keyword>
<dbReference type="RefSeq" id="WP_110300152.1">
    <property type="nucleotide sequence ID" value="NZ_QJJM01000017.1"/>
</dbReference>
<dbReference type="PANTHER" id="PTHR38590">
    <property type="entry name" value="BLL0828 PROTEIN"/>
    <property type="match status" value="1"/>
</dbReference>
<dbReference type="OrthoDB" id="9798754at2"/>
<evidence type="ECO:0000313" key="4">
    <source>
        <dbReference type="Proteomes" id="UP000248014"/>
    </source>
</evidence>
<feature type="region of interest" description="Disordered" evidence="1">
    <location>
        <begin position="126"/>
        <end position="147"/>
    </location>
</feature>
<dbReference type="InterPro" id="IPR011335">
    <property type="entry name" value="Restrct_endonuc-II-like"/>
</dbReference>
<accession>A0A2V3UPQ2</accession>
<protein>
    <submittedName>
        <fullName evidence="3">Very-short-patch-repair endonuclease</fullName>
    </submittedName>
</protein>
<comment type="caution">
    <text evidence="3">The sequence shown here is derived from an EMBL/GenBank/DDBJ whole genome shotgun (WGS) entry which is preliminary data.</text>
</comment>
<dbReference type="GO" id="GO:0004519">
    <property type="term" value="F:endonuclease activity"/>
    <property type="evidence" value="ECO:0007669"/>
    <property type="project" value="UniProtKB-KW"/>
</dbReference>
<organism evidence="3 4">
    <name type="scientific">Blastomonas natatoria</name>
    <dbReference type="NCBI Taxonomy" id="34015"/>
    <lineage>
        <taxon>Bacteria</taxon>
        <taxon>Pseudomonadati</taxon>
        <taxon>Pseudomonadota</taxon>
        <taxon>Alphaproteobacteria</taxon>
        <taxon>Sphingomonadales</taxon>
        <taxon>Sphingomonadaceae</taxon>
        <taxon>Blastomonas</taxon>
    </lineage>
</organism>
<proteinExistence type="predicted"/>
<evidence type="ECO:0000313" key="3">
    <source>
        <dbReference type="EMBL" id="PXW68464.1"/>
    </source>
</evidence>
<dbReference type="Pfam" id="PF04480">
    <property type="entry name" value="DUF559"/>
    <property type="match status" value="1"/>
</dbReference>
<dbReference type="InterPro" id="IPR047216">
    <property type="entry name" value="Endonuclease_DUF559_bact"/>
</dbReference>
<feature type="domain" description="DUF559" evidence="2">
    <location>
        <begin position="14"/>
        <end position="117"/>
    </location>
</feature>
<keyword evidence="3" id="KW-0378">Hydrolase</keyword>
<evidence type="ECO:0000259" key="2">
    <source>
        <dbReference type="Pfam" id="PF04480"/>
    </source>
</evidence>
<dbReference type="CDD" id="cd01038">
    <property type="entry name" value="Endonuclease_DUF559"/>
    <property type="match status" value="1"/>
</dbReference>
<sequence>MRDRRNTGQRHFLRARAKAMRSEPTDAELKLWQILRGKRLSGYKFKRQVRIDRYIADFVCFQHRLIIEADGSQHVESEHDIRRDAYLRDQGFQVMRFSNYDILTNDEGVGEMILAMLLKNEVGAGPLSPTPLPQGERGHNGADGTAI</sequence>
<dbReference type="PANTHER" id="PTHR38590:SF1">
    <property type="entry name" value="BLL0828 PROTEIN"/>
    <property type="match status" value="1"/>
</dbReference>
<dbReference type="InterPro" id="IPR007569">
    <property type="entry name" value="DUF559"/>
</dbReference>
<dbReference type="Proteomes" id="UP000248014">
    <property type="component" value="Unassembled WGS sequence"/>
</dbReference>
<keyword evidence="3" id="KW-0255">Endonuclease</keyword>